<evidence type="ECO:0000259" key="1">
    <source>
        <dbReference type="PROSITE" id="PS51186"/>
    </source>
</evidence>
<dbReference type="SUPFAM" id="SSF55729">
    <property type="entry name" value="Acyl-CoA N-acyltransferases (Nat)"/>
    <property type="match status" value="1"/>
</dbReference>
<sequence>MGLRQVAPQDDSGWKAYHAIRQLVLYELRGRHDYDPAHPDDHTVGNFPFLYYVDHLPIGAVRLDLSAADPAIATVRMVAILPQHQRRGFGTTMLQALELFAAGKEVRELKVLAAGDAATFYERCGWKPGKAVGNGLLLTKSVAAS</sequence>
<dbReference type="Proteomes" id="UP000596351">
    <property type="component" value="Chromosome"/>
</dbReference>
<keyword evidence="3" id="KW-1185">Reference proteome</keyword>
<dbReference type="EMBL" id="CP032405">
    <property type="protein sequence ID" value="QRF52375.1"/>
    <property type="molecule type" value="Genomic_DNA"/>
</dbReference>
<protein>
    <submittedName>
        <fullName evidence="2">N-acetyltransferase</fullName>
    </submittedName>
</protein>
<dbReference type="InterPro" id="IPR000182">
    <property type="entry name" value="GNAT_dom"/>
</dbReference>
<dbReference type="Gene3D" id="3.40.630.30">
    <property type="match status" value="1"/>
</dbReference>
<dbReference type="Pfam" id="PF13508">
    <property type="entry name" value="Acetyltransf_7"/>
    <property type="match status" value="1"/>
</dbReference>
<organism evidence="2 3">
    <name type="scientific">Rhizobium rosettiformans</name>
    <dbReference type="NCBI Taxonomy" id="1368430"/>
    <lineage>
        <taxon>Bacteria</taxon>
        <taxon>Pseudomonadati</taxon>
        <taxon>Pseudomonadota</taxon>
        <taxon>Alphaproteobacteria</taxon>
        <taxon>Hyphomicrobiales</taxon>
        <taxon>Rhizobiaceae</taxon>
        <taxon>Rhizobium/Agrobacterium group</taxon>
        <taxon>Rhizobium</taxon>
    </lineage>
</organism>
<evidence type="ECO:0000313" key="3">
    <source>
        <dbReference type="Proteomes" id="UP000596351"/>
    </source>
</evidence>
<dbReference type="InterPro" id="IPR016181">
    <property type="entry name" value="Acyl_CoA_acyltransferase"/>
</dbReference>
<name>A0ABX7EXY9_9HYPH</name>
<feature type="domain" description="N-acetyltransferase" evidence="1">
    <location>
        <begin position="1"/>
        <end position="143"/>
    </location>
</feature>
<dbReference type="RefSeq" id="WP_203014013.1">
    <property type="nucleotide sequence ID" value="NZ_CP032405.1"/>
</dbReference>
<dbReference type="PROSITE" id="PS51186">
    <property type="entry name" value="GNAT"/>
    <property type="match status" value="1"/>
</dbReference>
<evidence type="ECO:0000313" key="2">
    <source>
        <dbReference type="EMBL" id="QRF52375.1"/>
    </source>
</evidence>
<gene>
    <name evidence="2" type="ORF">D4A92_13485</name>
</gene>
<proteinExistence type="predicted"/>
<dbReference type="CDD" id="cd04301">
    <property type="entry name" value="NAT_SF"/>
    <property type="match status" value="1"/>
</dbReference>
<accession>A0ABX7EXY9</accession>
<reference evidence="2 3" key="1">
    <citation type="submission" date="2018-09" db="EMBL/GenBank/DDBJ databases">
        <title>Rhizobium sp. MAE2-X.</title>
        <authorList>
            <person name="Lee Y."/>
            <person name="Jeon C.O."/>
        </authorList>
    </citation>
    <scope>NUCLEOTIDE SEQUENCE [LARGE SCALE GENOMIC DNA]</scope>
    <source>
        <strain evidence="2 3">MAE2-X</strain>
    </source>
</reference>